<evidence type="ECO:0000313" key="2">
    <source>
        <dbReference type="Proteomes" id="UP000334990"/>
    </source>
</evidence>
<evidence type="ECO:0000313" key="1">
    <source>
        <dbReference type="EMBL" id="GES01180.1"/>
    </source>
</evidence>
<proteinExistence type="predicted"/>
<dbReference type="EMBL" id="BLAD01000049">
    <property type="protein sequence ID" value="GES01180.1"/>
    <property type="molecule type" value="Genomic_DNA"/>
</dbReference>
<sequence length="129" mass="14206">MYRFWDVQAGWGVKRLLVLLNSFVLTLVELARKVFPKRAESIEDVAGQAMSVSTISTQGPVLLPNSPQPAPAERAAQEILVPARPSLMSGNPVSAVSSFRVVMRLFEGFTFGRLVPFRCRAPPVIAFFT</sequence>
<keyword evidence="2" id="KW-1185">Reference proteome</keyword>
<name>A0A5M3VZ11_9ACTN</name>
<dbReference type="Proteomes" id="UP000334990">
    <property type="component" value="Unassembled WGS sequence"/>
</dbReference>
<reference evidence="1 2" key="1">
    <citation type="submission" date="2019-10" db="EMBL/GenBank/DDBJ databases">
        <title>Whole genome shotgun sequence of Acrocarpospora corrugata NBRC 13972.</title>
        <authorList>
            <person name="Ichikawa N."/>
            <person name="Kimura A."/>
            <person name="Kitahashi Y."/>
            <person name="Komaki H."/>
            <person name="Oguchi A."/>
        </authorList>
    </citation>
    <scope>NUCLEOTIDE SEQUENCE [LARGE SCALE GENOMIC DNA]</scope>
    <source>
        <strain evidence="1 2">NBRC 13972</strain>
    </source>
</reference>
<organism evidence="1 2">
    <name type="scientific">Acrocarpospora corrugata</name>
    <dbReference type="NCBI Taxonomy" id="35763"/>
    <lineage>
        <taxon>Bacteria</taxon>
        <taxon>Bacillati</taxon>
        <taxon>Actinomycetota</taxon>
        <taxon>Actinomycetes</taxon>
        <taxon>Streptosporangiales</taxon>
        <taxon>Streptosporangiaceae</taxon>
        <taxon>Acrocarpospora</taxon>
    </lineage>
</organism>
<gene>
    <name evidence="1" type="ORF">Acor_32440</name>
</gene>
<comment type="caution">
    <text evidence="1">The sequence shown here is derived from an EMBL/GenBank/DDBJ whole genome shotgun (WGS) entry which is preliminary data.</text>
</comment>
<protein>
    <submittedName>
        <fullName evidence="1">Uncharacterized protein</fullName>
    </submittedName>
</protein>
<dbReference type="AlphaFoldDB" id="A0A5M3VZ11"/>
<accession>A0A5M3VZ11</accession>